<sequence length="194" mass="20738">MRRPGRRGCLGILLAVLLLLLFLKMCVRIVPGDGPEQRAVPERPAAAEAGSLLIPVEGVPPSALTDTFTQARAGGVRPHDAIDIMAARGRAVLAAADGRIEKLFTSADGGLTIYERSPDGRRIYYYAHLDGYAPGLAEGQMVKRGQKIATVGSTGNADPAAPHLHFAVNEIRPGEPWYGGRAINPYPLLARPIR</sequence>
<keyword evidence="2" id="KW-0645">Protease</keyword>
<protein>
    <submittedName>
        <fullName evidence="8">M23 family metallopeptidase</fullName>
    </submittedName>
</protein>
<reference evidence="8 9" key="1">
    <citation type="submission" date="2022-04" db="EMBL/GenBank/DDBJ databases">
        <authorList>
            <person name="Huq M.A."/>
        </authorList>
    </citation>
    <scope>NUCLEOTIDE SEQUENCE [LARGE SCALE GENOMIC DNA]</scope>
    <source>
        <strain evidence="8 9">MAH-33</strain>
    </source>
</reference>
<organism evidence="8 9">
    <name type="scientific">Sphingobium agri</name>
    <dbReference type="NCBI Taxonomy" id="2933566"/>
    <lineage>
        <taxon>Bacteria</taxon>
        <taxon>Pseudomonadati</taxon>
        <taxon>Pseudomonadota</taxon>
        <taxon>Alphaproteobacteria</taxon>
        <taxon>Sphingomonadales</taxon>
        <taxon>Sphingomonadaceae</taxon>
        <taxon>Sphingobium</taxon>
    </lineage>
</organism>
<evidence type="ECO:0000256" key="5">
    <source>
        <dbReference type="ARBA" id="ARBA00022833"/>
    </source>
</evidence>
<feature type="domain" description="M23ase beta-sheet core" evidence="7">
    <location>
        <begin position="78"/>
        <end position="179"/>
    </location>
</feature>
<dbReference type="InterPro" id="IPR050570">
    <property type="entry name" value="Cell_wall_metabolism_enzyme"/>
</dbReference>
<proteinExistence type="predicted"/>
<gene>
    <name evidence="8" type="ORF">MU848_10635</name>
</gene>
<dbReference type="EMBL" id="JALKHS010000007">
    <property type="protein sequence ID" value="MCK0532036.1"/>
    <property type="molecule type" value="Genomic_DNA"/>
</dbReference>
<keyword evidence="5" id="KW-0862">Zinc</keyword>
<evidence type="ECO:0000256" key="6">
    <source>
        <dbReference type="ARBA" id="ARBA00023049"/>
    </source>
</evidence>
<name>A0ABT0DY57_9SPHN</name>
<evidence type="ECO:0000256" key="4">
    <source>
        <dbReference type="ARBA" id="ARBA00022801"/>
    </source>
</evidence>
<dbReference type="PANTHER" id="PTHR21666">
    <property type="entry name" value="PEPTIDASE-RELATED"/>
    <property type="match status" value="1"/>
</dbReference>
<dbReference type="Pfam" id="PF01551">
    <property type="entry name" value="Peptidase_M23"/>
    <property type="match status" value="1"/>
</dbReference>
<dbReference type="Gene3D" id="2.70.70.10">
    <property type="entry name" value="Glucose Permease (Domain IIA)"/>
    <property type="match status" value="1"/>
</dbReference>
<evidence type="ECO:0000256" key="3">
    <source>
        <dbReference type="ARBA" id="ARBA00022723"/>
    </source>
</evidence>
<evidence type="ECO:0000259" key="7">
    <source>
        <dbReference type="Pfam" id="PF01551"/>
    </source>
</evidence>
<comment type="caution">
    <text evidence="8">The sequence shown here is derived from an EMBL/GenBank/DDBJ whole genome shotgun (WGS) entry which is preliminary data.</text>
</comment>
<evidence type="ECO:0000256" key="2">
    <source>
        <dbReference type="ARBA" id="ARBA00022670"/>
    </source>
</evidence>
<dbReference type="CDD" id="cd12797">
    <property type="entry name" value="M23_peptidase"/>
    <property type="match status" value="1"/>
</dbReference>
<keyword evidence="9" id="KW-1185">Reference proteome</keyword>
<dbReference type="SUPFAM" id="SSF51261">
    <property type="entry name" value="Duplicated hybrid motif"/>
    <property type="match status" value="1"/>
</dbReference>
<evidence type="ECO:0000256" key="1">
    <source>
        <dbReference type="ARBA" id="ARBA00001947"/>
    </source>
</evidence>
<dbReference type="RefSeq" id="WP_247231810.1">
    <property type="nucleotide sequence ID" value="NZ_JALKHS010000007.1"/>
</dbReference>
<keyword evidence="4" id="KW-0378">Hydrolase</keyword>
<dbReference type="Proteomes" id="UP001203512">
    <property type="component" value="Unassembled WGS sequence"/>
</dbReference>
<dbReference type="InterPro" id="IPR011055">
    <property type="entry name" value="Dup_hybrid_motif"/>
</dbReference>
<dbReference type="PANTHER" id="PTHR21666:SF288">
    <property type="entry name" value="CELL DIVISION PROTEIN YTFB"/>
    <property type="match status" value="1"/>
</dbReference>
<keyword evidence="3" id="KW-0479">Metal-binding</keyword>
<evidence type="ECO:0000313" key="9">
    <source>
        <dbReference type="Proteomes" id="UP001203512"/>
    </source>
</evidence>
<comment type="cofactor">
    <cofactor evidence="1">
        <name>Zn(2+)</name>
        <dbReference type="ChEBI" id="CHEBI:29105"/>
    </cofactor>
</comment>
<accession>A0ABT0DY57</accession>
<evidence type="ECO:0000313" key="8">
    <source>
        <dbReference type="EMBL" id="MCK0532036.1"/>
    </source>
</evidence>
<keyword evidence="6" id="KW-0482">Metalloprotease</keyword>
<dbReference type="InterPro" id="IPR016047">
    <property type="entry name" value="M23ase_b-sheet_dom"/>
</dbReference>